<reference evidence="1" key="1">
    <citation type="submission" date="2022-11" db="EMBL/GenBank/DDBJ databases">
        <title>Genome Sequence of Cubamyces cubensis.</title>
        <authorList>
            <person name="Buettner E."/>
        </authorList>
    </citation>
    <scope>NUCLEOTIDE SEQUENCE</scope>
    <source>
        <strain evidence="1">MPL-01</strain>
    </source>
</reference>
<dbReference type="AlphaFoldDB" id="A0AAD7TJM3"/>
<dbReference type="Proteomes" id="UP001215151">
    <property type="component" value="Unassembled WGS sequence"/>
</dbReference>
<evidence type="ECO:0000313" key="2">
    <source>
        <dbReference type="Proteomes" id="UP001215151"/>
    </source>
</evidence>
<accession>A0AAD7TJM3</accession>
<protein>
    <submittedName>
        <fullName evidence="1">Uncharacterized protein</fullName>
    </submittedName>
</protein>
<sequence>MGHTGRIADRFAAERIVGRRAAGQALNSVLPGPIPPSSFLAPALVKNACCRRDMCTGVLPIKPPFRRNKAHLASYSLVCRLWRPIAQALLFQEVAVTLRGRKSPGEFLSFVQSSPHIARSVRSLVLRADCLPSWIRGEGTEISHELELELCPAVLLEILHVSGDHSSRLLSLTRLALKALRYKPLSEPHLLPFDILSLFSAETLEVHDNTVLQPVDREAGSLPTTRALRNSEQRIVKKIVASGPDCFLTHSIQRGTLDVEHVRSLVLSPFDGPSLRFAGSLLQNYGSHATDVELNISQSAWHRNMMPTAPAFLEVCSLATCVRIRRLQLLWMIASGRPGYSEEDLLARLSDVYGGVLSSTPPTLRELEFTFWEGAIGPPKDFAKVATHVAHRIVQAADRFPDLKRVVLVIEEPLTVDRCTTIMNGLLPSRVVERRLVTFEALDDW</sequence>
<name>A0AAD7TJM3_9APHY</name>
<organism evidence="1 2">
    <name type="scientific">Trametes cubensis</name>
    <dbReference type="NCBI Taxonomy" id="1111947"/>
    <lineage>
        <taxon>Eukaryota</taxon>
        <taxon>Fungi</taxon>
        <taxon>Dikarya</taxon>
        <taxon>Basidiomycota</taxon>
        <taxon>Agaricomycotina</taxon>
        <taxon>Agaricomycetes</taxon>
        <taxon>Polyporales</taxon>
        <taxon>Polyporaceae</taxon>
        <taxon>Trametes</taxon>
    </lineage>
</organism>
<comment type="caution">
    <text evidence="1">The sequence shown here is derived from an EMBL/GenBank/DDBJ whole genome shotgun (WGS) entry which is preliminary data.</text>
</comment>
<dbReference type="EMBL" id="JAPEVG010000511">
    <property type="protein sequence ID" value="KAJ8461937.1"/>
    <property type="molecule type" value="Genomic_DNA"/>
</dbReference>
<evidence type="ECO:0000313" key="1">
    <source>
        <dbReference type="EMBL" id="KAJ8461937.1"/>
    </source>
</evidence>
<proteinExistence type="predicted"/>
<keyword evidence="2" id="KW-1185">Reference proteome</keyword>
<gene>
    <name evidence="1" type="ORF">ONZ51_g11224</name>
</gene>